<protein>
    <recommendedName>
        <fullName evidence="4">RRM domain-containing protein</fullName>
    </recommendedName>
</protein>
<keyword evidence="6" id="KW-1185">Reference proteome</keyword>
<organism evidence="5 6">
    <name type="scientific">Trapa incisa</name>
    <dbReference type="NCBI Taxonomy" id="236973"/>
    <lineage>
        <taxon>Eukaryota</taxon>
        <taxon>Viridiplantae</taxon>
        <taxon>Streptophyta</taxon>
        <taxon>Embryophyta</taxon>
        <taxon>Tracheophyta</taxon>
        <taxon>Spermatophyta</taxon>
        <taxon>Magnoliopsida</taxon>
        <taxon>eudicotyledons</taxon>
        <taxon>Gunneridae</taxon>
        <taxon>Pentapetalae</taxon>
        <taxon>rosids</taxon>
        <taxon>malvids</taxon>
        <taxon>Myrtales</taxon>
        <taxon>Lythraceae</taxon>
        <taxon>Trapa</taxon>
    </lineage>
</organism>
<proteinExistence type="predicted"/>
<dbReference type="AlphaFoldDB" id="A0AAN7JIF1"/>
<reference evidence="5 6" key="1">
    <citation type="journal article" date="2023" name="Hortic Res">
        <title>Pangenome of water caltrop reveals structural variations and asymmetric subgenome divergence after allopolyploidization.</title>
        <authorList>
            <person name="Zhang X."/>
            <person name="Chen Y."/>
            <person name="Wang L."/>
            <person name="Yuan Y."/>
            <person name="Fang M."/>
            <person name="Shi L."/>
            <person name="Lu R."/>
            <person name="Comes H.P."/>
            <person name="Ma Y."/>
            <person name="Chen Y."/>
            <person name="Huang G."/>
            <person name="Zhou Y."/>
            <person name="Zheng Z."/>
            <person name="Qiu Y."/>
        </authorList>
    </citation>
    <scope>NUCLEOTIDE SEQUENCE [LARGE SCALE GENOMIC DNA]</scope>
    <source>
        <tissue evidence="5">Roots</tissue>
    </source>
</reference>
<dbReference type="InterPro" id="IPR003954">
    <property type="entry name" value="RRM_euk-type"/>
</dbReference>
<evidence type="ECO:0000256" key="3">
    <source>
        <dbReference type="SAM" id="MobiDB-lite"/>
    </source>
</evidence>
<evidence type="ECO:0000256" key="2">
    <source>
        <dbReference type="PROSITE-ProRule" id="PRU00176"/>
    </source>
</evidence>
<dbReference type="EMBL" id="JAXIOK010000022">
    <property type="protein sequence ID" value="KAK4744667.1"/>
    <property type="molecule type" value="Genomic_DNA"/>
</dbReference>
<dbReference type="InterPro" id="IPR000504">
    <property type="entry name" value="RRM_dom"/>
</dbReference>
<dbReference type="Proteomes" id="UP001345219">
    <property type="component" value="Chromosome 9"/>
</dbReference>
<evidence type="ECO:0000313" key="5">
    <source>
        <dbReference type="EMBL" id="KAK4744667.1"/>
    </source>
</evidence>
<dbReference type="SMART" id="SM00361">
    <property type="entry name" value="RRM_1"/>
    <property type="match status" value="1"/>
</dbReference>
<dbReference type="CDD" id="cd00590">
    <property type="entry name" value="RRM_SF"/>
    <property type="match status" value="1"/>
</dbReference>
<dbReference type="GO" id="GO:0003723">
    <property type="term" value="F:RNA binding"/>
    <property type="evidence" value="ECO:0007669"/>
    <property type="project" value="UniProtKB-UniRule"/>
</dbReference>
<feature type="compositionally biased region" description="Basic and acidic residues" evidence="3">
    <location>
        <begin position="32"/>
        <end position="42"/>
    </location>
</feature>
<dbReference type="SMART" id="SM00360">
    <property type="entry name" value="RRM"/>
    <property type="match status" value="2"/>
</dbReference>
<dbReference type="Pfam" id="PF00076">
    <property type="entry name" value="RRM_1"/>
    <property type="match status" value="2"/>
</dbReference>
<feature type="compositionally biased region" description="Acidic residues" evidence="3">
    <location>
        <begin position="14"/>
        <end position="31"/>
    </location>
</feature>
<feature type="region of interest" description="Disordered" evidence="3">
    <location>
        <begin position="1"/>
        <end position="81"/>
    </location>
</feature>
<feature type="domain" description="RRM" evidence="4">
    <location>
        <begin position="102"/>
        <end position="180"/>
    </location>
</feature>
<name>A0AAN7JIF1_9MYRT</name>
<sequence>MVEGPEADDRIDLYEDNYMEDVEETEEQSGDDGERGAKHDVDDNSEERDSESETSGDDQSPQMERSHASVEPAVDEEERHSPLIDDDKDKHAELLSLPPHGSEVFIGGLPRDILEEDLRCLCEPNGEIFEIRLIKDKGTGESKGYAFVAFTAQEDAQKAIEELHDKEYKGKTLRCTLSESKNRLFIGNVPKSMKDDEFRNAIEGVGPGVETIELIKDPQNPSCNHGFAFTLYYNSLCADYSKEKMLSANFKLDGNTPTITWADPKIAPDHSAASQVKALYVKNIPDNTTASN</sequence>
<evidence type="ECO:0000256" key="1">
    <source>
        <dbReference type="ARBA" id="ARBA00022884"/>
    </source>
</evidence>
<dbReference type="PANTHER" id="PTHR21245">
    <property type="entry name" value="HETEROGENEOUS NUCLEAR RIBONUCLEOPROTEIN"/>
    <property type="match status" value="1"/>
</dbReference>
<dbReference type="Gene3D" id="3.30.70.330">
    <property type="match status" value="2"/>
</dbReference>
<feature type="compositionally biased region" description="Acidic residues" evidence="3">
    <location>
        <begin position="43"/>
        <end position="56"/>
    </location>
</feature>
<comment type="caution">
    <text evidence="5">The sequence shown here is derived from an EMBL/GenBank/DDBJ whole genome shotgun (WGS) entry which is preliminary data.</text>
</comment>
<dbReference type="FunFam" id="3.30.70.330:FF:000808">
    <property type="entry name" value="Heterogeneous nuclear ribonucleoprotein Q isoform A"/>
    <property type="match status" value="1"/>
</dbReference>
<feature type="domain" description="RRM" evidence="4">
    <location>
        <begin position="182"/>
        <end position="264"/>
    </location>
</feature>
<dbReference type="SUPFAM" id="SSF54928">
    <property type="entry name" value="RNA-binding domain, RBD"/>
    <property type="match status" value="2"/>
</dbReference>
<dbReference type="PROSITE" id="PS50102">
    <property type="entry name" value="RRM"/>
    <property type="match status" value="2"/>
</dbReference>
<evidence type="ECO:0000313" key="6">
    <source>
        <dbReference type="Proteomes" id="UP001345219"/>
    </source>
</evidence>
<accession>A0AAN7JIF1</accession>
<dbReference type="InterPro" id="IPR035979">
    <property type="entry name" value="RBD_domain_sf"/>
</dbReference>
<evidence type="ECO:0000259" key="4">
    <source>
        <dbReference type="PROSITE" id="PS50102"/>
    </source>
</evidence>
<gene>
    <name evidence="5" type="ORF">SAY87_010979</name>
</gene>
<keyword evidence="1 2" id="KW-0694">RNA-binding</keyword>
<dbReference type="InterPro" id="IPR012677">
    <property type="entry name" value="Nucleotide-bd_a/b_plait_sf"/>
</dbReference>